<dbReference type="GO" id="GO:0016614">
    <property type="term" value="F:oxidoreductase activity, acting on CH-OH group of donors"/>
    <property type="evidence" value="ECO:0007669"/>
    <property type="project" value="InterPro"/>
</dbReference>
<dbReference type="Gene3D" id="3.50.50.60">
    <property type="entry name" value="FAD/NAD(P)-binding domain"/>
    <property type="match status" value="2"/>
</dbReference>
<evidence type="ECO:0000259" key="6">
    <source>
        <dbReference type="Pfam" id="PF05199"/>
    </source>
</evidence>
<name>A0A074RMN4_9AGAM</name>
<evidence type="ECO:0000313" key="7">
    <source>
        <dbReference type="EMBL" id="KEP45968.1"/>
    </source>
</evidence>
<evidence type="ECO:0000256" key="5">
    <source>
        <dbReference type="ARBA" id="ARBA00023002"/>
    </source>
</evidence>
<dbReference type="InterPro" id="IPR007867">
    <property type="entry name" value="GMC_OxRtase_C"/>
</dbReference>
<keyword evidence="4" id="KW-0274">FAD</keyword>
<dbReference type="PANTHER" id="PTHR42784:SF1">
    <property type="entry name" value="PYRANOSE 2-OXIDASE"/>
    <property type="match status" value="1"/>
</dbReference>
<evidence type="ECO:0000256" key="2">
    <source>
        <dbReference type="ARBA" id="ARBA00010790"/>
    </source>
</evidence>
<dbReference type="InterPro" id="IPR036188">
    <property type="entry name" value="FAD/NAD-bd_sf"/>
</dbReference>
<comment type="similarity">
    <text evidence="2">Belongs to the GMC oxidoreductase family.</text>
</comment>
<organism evidence="7 8">
    <name type="scientific">Rhizoctonia solani 123E</name>
    <dbReference type="NCBI Taxonomy" id="1423351"/>
    <lineage>
        <taxon>Eukaryota</taxon>
        <taxon>Fungi</taxon>
        <taxon>Dikarya</taxon>
        <taxon>Basidiomycota</taxon>
        <taxon>Agaricomycotina</taxon>
        <taxon>Agaricomycetes</taxon>
        <taxon>Cantharellales</taxon>
        <taxon>Ceratobasidiaceae</taxon>
        <taxon>Rhizoctonia</taxon>
    </lineage>
</organism>
<dbReference type="SUPFAM" id="SSF51905">
    <property type="entry name" value="FAD/NAD(P)-binding domain"/>
    <property type="match status" value="1"/>
</dbReference>
<dbReference type="PANTHER" id="PTHR42784">
    <property type="entry name" value="PYRANOSE 2-OXIDASE"/>
    <property type="match status" value="1"/>
</dbReference>
<proteinExistence type="inferred from homology"/>
<sequence>MVEVKLPYGVYRIRPLSKERLYLHLNRTSSHVSVRPLGQGSDEVDQRWDLAPVENKPNTYTIRHFHLKFNLSYTDVEQSSYLSKVGSIEWIIKPSSSGHFSFTTGEKEKLAVELDINNKDKILLNTIQPNNANQLWLFEKFEYASSSSRGQTFTTAFFPLTAREAANQDYDIIVVGSGVGGGVLIHDIYDTNFKIGPNNAKKVLLLERGGLTFHSHCLNTARPVDLVKDRSQQNDFFFRRFWGKFDIVKCCDRCTDMCGGKPFDSCCNDSNPNCCDECCNKPSTGWYGGPMYNLGGRSAAWGLFIPRIHDRTLQVHFPKAIGDDLLTTYYRKAEYLMNLSLPRSEQAHRHVVDRLNAEGPAAVPNSQIQWSWARIASEFQREDNYSFARGAYSSIDKILEMALGRENDGEGPVKADPNVHVALNAEVRSLIMDWSQNPPVAIGVNVRTPEGDCVPIFLKDEGSVVLSAGSVNSAAILLRTGGDEWRQKIEAHRGLHVTDHDIYTYSSRFRYKRPTDRVAYGAMKLQAHFDMDPGTSSSEDQQNPIPIPVGLANMSIDSSSFLSRGVAEDSQIPNFIITFIRECRLHDDNSIQIDPITYEPRVTIRRGDRATGDQVKIMQRLTWSTMKTIETAIGATFINKPTNSDQLNLSLAALGVVAHELGTLPMRDPSLKDRKACLDDQLKVVNDICNGVYVCDLACFPFSPEVNPTLTLAALAIRLSRHLVDRTRVPSKPNWVSVVNHSGAAVRIRLSNLAGEPGWIDLAAGDICQWERKDGITEALFVRGQDANSDSGFLSDPVVIPAHPGGITVIGVD</sequence>
<dbReference type="Gene3D" id="2.80.10.50">
    <property type="match status" value="1"/>
</dbReference>
<gene>
    <name evidence="7" type="ORF">V565_227040</name>
</gene>
<dbReference type="AlphaFoldDB" id="A0A074RMN4"/>
<accession>A0A074RMN4</accession>
<keyword evidence="3" id="KW-0285">Flavoprotein</keyword>
<dbReference type="InterPro" id="IPR051473">
    <property type="entry name" value="P2Ox-like"/>
</dbReference>
<dbReference type="Pfam" id="PF05199">
    <property type="entry name" value="GMC_oxred_C"/>
    <property type="match status" value="1"/>
</dbReference>
<evidence type="ECO:0000256" key="3">
    <source>
        <dbReference type="ARBA" id="ARBA00022630"/>
    </source>
</evidence>
<protein>
    <submittedName>
        <fullName evidence="7">GMC oxidoreductase</fullName>
    </submittedName>
</protein>
<dbReference type="InterPro" id="IPR035992">
    <property type="entry name" value="Ricin_B-like_lectins"/>
</dbReference>
<keyword evidence="5" id="KW-0560">Oxidoreductase</keyword>
<dbReference type="Proteomes" id="UP000027456">
    <property type="component" value="Unassembled WGS sequence"/>
</dbReference>
<dbReference type="STRING" id="1423351.A0A074RMN4"/>
<feature type="domain" description="Glucose-methanol-choline oxidoreductase C-terminal" evidence="6">
    <location>
        <begin position="604"/>
        <end position="716"/>
    </location>
</feature>
<comment type="caution">
    <text evidence="7">The sequence shown here is derived from an EMBL/GenBank/DDBJ whole genome shotgun (WGS) entry which is preliminary data.</text>
</comment>
<dbReference type="SUPFAM" id="SSF50370">
    <property type="entry name" value="Ricin B-like lectins"/>
    <property type="match status" value="1"/>
</dbReference>
<reference evidence="7 8" key="1">
    <citation type="submission" date="2013-12" db="EMBL/GenBank/DDBJ databases">
        <authorList>
            <person name="Cubeta M."/>
            <person name="Pakala S."/>
            <person name="Fedorova N."/>
            <person name="Thomas E."/>
            <person name="Dean R."/>
            <person name="Jabaji S."/>
            <person name="Neate S."/>
            <person name="Toda T."/>
            <person name="Tavantzis S."/>
            <person name="Vilgalys R."/>
            <person name="Bharathan N."/>
            <person name="Pakala S."/>
            <person name="Losada L.S."/>
            <person name="Zafar N."/>
            <person name="Nierman W."/>
        </authorList>
    </citation>
    <scope>NUCLEOTIDE SEQUENCE [LARGE SCALE GENOMIC DNA]</scope>
    <source>
        <strain evidence="7 8">123E</strain>
    </source>
</reference>
<evidence type="ECO:0000256" key="1">
    <source>
        <dbReference type="ARBA" id="ARBA00001974"/>
    </source>
</evidence>
<comment type="cofactor">
    <cofactor evidence="1">
        <name>FAD</name>
        <dbReference type="ChEBI" id="CHEBI:57692"/>
    </cofactor>
</comment>
<evidence type="ECO:0000256" key="4">
    <source>
        <dbReference type="ARBA" id="ARBA00022827"/>
    </source>
</evidence>
<evidence type="ECO:0000313" key="8">
    <source>
        <dbReference type="Proteomes" id="UP000027456"/>
    </source>
</evidence>
<dbReference type="OrthoDB" id="167809at2759"/>
<dbReference type="HOGENOM" id="CLU_018547_0_0_1"/>
<keyword evidence="8" id="KW-1185">Reference proteome</keyword>
<dbReference type="EMBL" id="AZST01001360">
    <property type="protein sequence ID" value="KEP45968.1"/>
    <property type="molecule type" value="Genomic_DNA"/>
</dbReference>